<sequence length="706" mass="77639">MMLAHQNETRNPSDQKTPGDIVAFASVQRSVLGTYRLHRHRVAALQRQLVAERTLLLVVLAPGPDTYLALKFTTSSADARFKVSQQRATDPIFHWFRHNVGVVDETVETGPGHMSKYHSEGLKQLTVPCPIWGLEAKGGEERTTRRPLRFWVNLRGRAKRGAQSTTTPQPTKCNDHDFFLPGLGPSERRFYLECIGAYVPPWLEFLCTQPSQYTLRGIDCCRSGAKWKRSGLRKTGPPRNTLMSVRVAIHVLLPSITINILRNAGAHRNPLHPLFLILPSAQQTRLELLQTVQRQMEILDIRLVLPLARLQLRLKDGDLRFEESVEQTNKKQNNTQTRSAHANPKVSTVYRGSLLNTYLIKPSELMFFFSSTFGTTSAMFLLRFRAVAADVTDLAPIIIPAGAPPPAPAARCPLLTFRSTETVVTFTIASCWLEEATLFERLCSSLIASHRISVRVVVVAGDSRRPPPPPTSIAKITEDERPPASLSGSSSSEPVPAPCNCRSFSLSVVSIEPPKSDVQDSSPVGGGSSTVPTTPTPALFSFFSPCRMRRFVVIQLTFSFSSNRPRDLALISSFIRNRTRSRSSSTGSIAVPASGKPNAPEGTYNKLATLSPRSLRIDRIGEKQITSFTPPSSAPSPAETNLPTRSGVKFVLESFPTVGLVCCVTLATTDGDGYHGESLFAYRDGYRFATGTKVLFMPPNNAGATC</sequence>
<dbReference type="EnsemblMetazoa" id="AATE015924-RA">
    <property type="protein sequence ID" value="AATE015924-PA.1"/>
    <property type="gene ID" value="AATE015924"/>
</dbReference>
<organism evidence="2">
    <name type="scientific">Anopheles atroparvus</name>
    <name type="common">European mosquito</name>
    <dbReference type="NCBI Taxonomy" id="41427"/>
    <lineage>
        <taxon>Eukaryota</taxon>
        <taxon>Metazoa</taxon>
        <taxon>Ecdysozoa</taxon>
        <taxon>Arthropoda</taxon>
        <taxon>Hexapoda</taxon>
        <taxon>Insecta</taxon>
        <taxon>Pterygota</taxon>
        <taxon>Neoptera</taxon>
        <taxon>Endopterygota</taxon>
        <taxon>Diptera</taxon>
        <taxon>Nematocera</taxon>
        <taxon>Culicoidea</taxon>
        <taxon>Culicidae</taxon>
        <taxon>Anophelinae</taxon>
        <taxon>Anopheles</taxon>
    </lineage>
</organism>
<accession>A0A182JDA2</accession>
<protein>
    <submittedName>
        <fullName evidence="2">Uncharacterized protein</fullName>
    </submittedName>
</protein>
<feature type="region of interest" description="Disordered" evidence="1">
    <location>
        <begin position="463"/>
        <end position="496"/>
    </location>
</feature>
<proteinExistence type="predicted"/>
<reference evidence="2" key="1">
    <citation type="submission" date="2022-08" db="UniProtKB">
        <authorList>
            <consortium name="EnsemblMetazoa"/>
        </authorList>
    </citation>
    <scope>IDENTIFICATION</scope>
    <source>
        <strain evidence="2">EBRO</strain>
    </source>
</reference>
<dbReference type="AlphaFoldDB" id="A0A182JDA2"/>
<feature type="compositionally biased region" description="Low complexity" evidence="1">
    <location>
        <begin position="483"/>
        <end position="494"/>
    </location>
</feature>
<evidence type="ECO:0000256" key="1">
    <source>
        <dbReference type="SAM" id="MobiDB-lite"/>
    </source>
</evidence>
<evidence type="ECO:0000313" key="2">
    <source>
        <dbReference type="EnsemblMetazoa" id="AATE015924-PA.1"/>
    </source>
</evidence>
<name>A0A182JDA2_ANOAO</name>
<dbReference type="VEuPathDB" id="VectorBase:AATE015924"/>
<feature type="region of interest" description="Disordered" evidence="1">
    <location>
        <begin position="584"/>
        <end position="605"/>
    </location>
</feature>